<dbReference type="CDD" id="cd14046">
    <property type="entry name" value="STKc_EIF2AK4_GCN2_rpt2"/>
    <property type="match status" value="1"/>
</dbReference>
<evidence type="ECO:0000256" key="6">
    <source>
        <dbReference type="ARBA" id="ARBA00022840"/>
    </source>
</evidence>
<dbReference type="Pfam" id="PF13393">
    <property type="entry name" value="tRNA-synt_His"/>
    <property type="match status" value="1"/>
</dbReference>
<dbReference type="PANTHER" id="PTHR11042">
    <property type="entry name" value="EUKARYOTIC TRANSLATION INITIATION FACTOR 2-ALPHA KINASE EIF2-ALPHA KINASE -RELATED"/>
    <property type="match status" value="1"/>
</dbReference>
<dbReference type="SMART" id="SM00591">
    <property type="entry name" value="RWD"/>
    <property type="match status" value="1"/>
</dbReference>
<evidence type="ECO:0000256" key="4">
    <source>
        <dbReference type="ARBA" id="ARBA00022741"/>
    </source>
</evidence>
<dbReference type="Pfam" id="PF12745">
    <property type="entry name" value="HGTP_anticodon2"/>
    <property type="match status" value="1"/>
</dbReference>
<sequence length="1156" mass="132304">MEESLQERQFNELEVLKSIFGEQFKNCKNDDENDKITSNFILSLGPAQGSMGAKEVHVFVDLHIVYTKNYPEEPPIIVLERSKGMSQDQLLELQHDLEKLSFQLKGEVMVFELATHVEKVLKLYNKPGFQSFYDEMINRQKQQQMKEIERLKAIEYKKRQEIQLEIQHKQEEVKQEMRRRKNSLLIGGGNEIDEVLEPRFDEIKSSPAKRKQIVQDILNTEDFQEAKNENQLGENDIEDFTPWELSTHGKSRLESEFEELQYLGRGAFGDVLKVRNKLDGCLYAIKRIELSPMDKQLYKKITREVKLLSRLNHENVVRYFNSWIENTANDQTPINQSPIHNKTEKNKVLEMLPLKEVSIEWDLSKRNVSESSSESSDDDCWITFLPGSDGLYDESLKDLGNQCVSTSASPSNENTSSNSLVQQFMYIQMEFCEKSTLRTAIDDELFKDEKRVWRLLREIVEGLSHIHQQGIIHRDLKPVNIFIDSEDHVKIGDFGLATTNILHKVTGHLIENNDTFHYSLDTSHTGQVGTALYVAPELNSYGPKATYNQKVDIYSLGVIFFEMCYRPLNTGMERMKVLSDLRQEECILPSDIEDNGKLSKIYLIKWLLNHDPSNRPSSLELLQSDHLPPPQLEEAELHELVRHTLSNPQSKGYKHLIASCFHQKMTAGNDVTYNMSSGKSRRYLSLLEDASDCIRKIFQVHGAVSLLTPLLTPYSDVVAQGDSVAVSLMTRWGGIVTAPLDLRIPFARFLAQNPGITHIKRYAFERVFKERRVLGLHPRELNECVFDIVSTNTGNLIAEAELLSVMWEILNEFPSLLKKNCIIRLNHTTLLKAILIHCGIEQSRHVEICNVLTKAKFQDESYSKIEVENLLTALNLSEHAISGLINFMEMENSFGKVSNALKASMKKSGSTVTSMLKVGLKNLEDIISNAQELGVKCPIVISPGLVSNISHYSGMMCQIIWEQRNKHGRVERTIIATGGRYDILVSTFRLALEGTREGSQCAIGFNLSLDKLVAALQVEEHKLSSLDVLICSIGQNRMTREKLTILRDLWAARIRCFLIDSFENLEEIQNLCLEVNIPHIIMLKDKEPPYVRVRSWKKDRFHERKVLLSELVDYLQRLLGVSGTCIITRQEPKISSSECAVVNVVFFNWGETIYCQ</sequence>
<dbReference type="Pfam" id="PF05773">
    <property type="entry name" value="RWD"/>
    <property type="match status" value="1"/>
</dbReference>
<comment type="catalytic activity">
    <reaction evidence="9">
        <text>L-seryl-[protein] + ATP = O-phospho-L-seryl-[protein] + ADP + H(+)</text>
        <dbReference type="Rhea" id="RHEA:17989"/>
        <dbReference type="Rhea" id="RHEA-COMP:9863"/>
        <dbReference type="Rhea" id="RHEA-COMP:11604"/>
        <dbReference type="ChEBI" id="CHEBI:15378"/>
        <dbReference type="ChEBI" id="CHEBI:29999"/>
        <dbReference type="ChEBI" id="CHEBI:30616"/>
        <dbReference type="ChEBI" id="CHEBI:83421"/>
        <dbReference type="ChEBI" id="CHEBI:456216"/>
        <dbReference type="EC" id="2.7.11.1"/>
    </reaction>
</comment>
<evidence type="ECO:0000259" key="12">
    <source>
        <dbReference type="PROSITE" id="PS50908"/>
    </source>
</evidence>
<evidence type="ECO:0000259" key="11">
    <source>
        <dbReference type="PROSITE" id="PS50011"/>
    </source>
</evidence>
<dbReference type="PROSITE" id="PS00107">
    <property type="entry name" value="PROTEIN_KINASE_ATP"/>
    <property type="match status" value="1"/>
</dbReference>
<dbReference type="GO" id="GO:0005634">
    <property type="term" value="C:nucleus"/>
    <property type="evidence" value="ECO:0007669"/>
    <property type="project" value="TreeGrafter"/>
</dbReference>
<dbReference type="EMBL" id="GEDC01031232">
    <property type="protein sequence ID" value="JAS06066.1"/>
    <property type="molecule type" value="Transcribed_RNA"/>
</dbReference>
<dbReference type="GO" id="GO:0009893">
    <property type="term" value="P:positive regulation of metabolic process"/>
    <property type="evidence" value="ECO:0007669"/>
    <property type="project" value="UniProtKB-ARBA"/>
</dbReference>
<evidence type="ECO:0000256" key="10">
    <source>
        <dbReference type="PROSITE-ProRule" id="PRU10141"/>
    </source>
</evidence>
<dbReference type="InterPro" id="IPR024435">
    <property type="entry name" value="HisRS-related_dom"/>
</dbReference>
<name>A0A1B6BXS4_9HEMI</name>
<proteinExistence type="inferred from homology"/>
<dbReference type="GO" id="GO:1990625">
    <property type="term" value="P:negative regulation of cytoplasmic translational initiation in response to stress"/>
    <property type="evidence" value="ECO:0007669"/>
    <property type="project" value="TreeGrafter"/>
</dbReference>
<feature type="binding site" evidence="10">
    <location>
        <position position="286"/>
    </location>
    <ligand>
        <name>ATP</name>
        <dbReference type="ChEBI" id="CHEBI:30616"/>
    </ligand>
</feature>
<organism evidence="13">
    <name type="scientific">Clastoptera arizonana</name>
    <name type="common">Arizona spittle bug</name>
    <dbReference type="NCBI Taxonomy" id="38151"/>
    <lineage>
        <taxon>Eukaryota</taxon>
        <taxon>Metazoa</taxon>
        <taxon>Ecdysozoa</taxon>
        <taxon>Arthropoda</taxon>
        <taxon>Hexapoda</taxon>
        <taxon>Insecta</taxon>
        <taxon>Pterygota</taxon>
        <taxon>Neoptera</taxon>
        <taxon>Paraneoptera</taxon>
        <taxon>Hemiptera</taxon>
        <taxon>Auchenorrhyncha</taxon>
        <taxon>Cercopoidea</taxon>
        <taxon>Clastopteridae</taxon>
        <taxon>Clastoptera</taxon>
    </lineage>
</organism>
<gene>
    <name evidence="13" type="ORF">g.26807</name>
</gene>
<dbReference type="Gene3D" id="3.10.110.10">
    <property type="entry name" value="Ubiquitin Conjugating Enzyme"/>
    <property type="match status" value="1"/>
</dbReference>
<dbReference type="InterPro" id="IPR041715">
    <property type="entry name" value="HisRS-like_core"/>
</dbReference>
<dbReference type="SUPFAM" id="SSF56112">
    <property type="entry name" value="Protein kinase-like (PK-like)"/>
    <property type="match status" value="1"/>
</dbReference>
<dbReference type="Gene3D" id="3.30.200.20">
    <property type="entry name" value="Phosphorylase Kinase, domain 1"/>
    <property type="match status" value="1"/>
</dbReference>
<evidence type="ECO:0000256" key="5">
    <source>
        <dbReference type="ARBA" id="ARBA00022777"/>
    </source>
</evidence>
<dbReference type="InterPro" id="IPR006575">
    <property type="entry name" value="RWD_dom"/>
</dbReference>
<accession>A0A1B6BXS4</accession>
<dbReference type="PANTHER" id="PTHR11042:SF136">
    <property type="entry name" value="EIF-2-ALPHA KINASE GCN2"/>
    <property type="match status" value="1"/>
</dbReference>
<dbReference type="Gene3D" id="1.10.510.10">
    <property type="entry name" value="Transferase(Phosphotransferase) domain 1"/>
    <property type="match status" value="1"/>
</dbReference>
<keyword evidence="6 10" id="KW-0067">ATP-binding</keyword>
<dbReference type="InterPro" id="IPR050339">
    <property type="entry name" value="CC_SR_Kinase"/>
</dbReference>
<dbReference type="InterPro" id="IPR011009">
    <property type="entry name" value="Kinase-like_dom_sf"/>
</dbReference>
<dbReference type="InterPro" id="IPR016135">
    <property type="entry name" value="UBQ-conjugating_enzyme/RWD"/>
</dbReference>
<dbReference type="GO" id="GO:0004694">
    <property type="term" value="F:eukaryotic translation initiation factor 2alpha kinase activity"/>
    <property type="evidence" value="ECO:0007669"/>
    <property type="project" value="UniProtKB-ARBA"/>
</dbReference>
<dbReference type="InterPro" id="IPR000719">
    <property type="entry name" value="Prot_kinase_dom"/>
</dbReference>
<dbReference type="EC" id="2.7.11.1" evidence="1"/>
<dbReference type="Gene3D" id="3.40.50.800">
    <property type="entry name" value="Anticodon-binding domain"/>
    <property type="match status" value="1"/>
</dbReference>
<comment type="similarity">
    <text evidence="7">Belongs to the protein kinase superfamily. Ser/Thr protein kinase family. GCN2 subfamily.</text>
</comment>
<keyword evidence="2" id="KW-0723">Serine/threonine-protein kinase</keyword>
<dbReference type="PROSITE" id="PS50908">
    <property type="entry name" value="RWD"/>
    <property type="match status" value="1"/>
</dbReference>
<dbReference type="Gene3D" id="3.30.930.10">
    <property type="entry name" value="Bira Bifunctional Protein, Domain 2"/>
    <property type="match status" value="1"/>
</dbReference>
<dbReference type="FunFam" id="3.10.110.10:FF:000050">
    <property type="entry name" value="eIF-2-alpha kinase GCN2"/>
    <property type="match status" value="1"/>
</dbReference>
<evidence type="ECO:0000256" key="2">
    <source>
        <dbReference type="ARBA" id="ARBA00022527"/>
    </source>
</evidence>
<dbReference type="PROSITE" id="PS00108">
    <property type="entry name" value="PROTEIN_KINASE_ST"/>
    <property type="match status" value="1"/>
</dbReference>
<dbReference type="InterPro" id="IPR008271">
    <property type="entry name" value="Ser/Thr_kinase_AS"/>
</dbReference>
<keyword evidence="4 10" id="KW-0547">Nucleotide-binding</keyword>
<dbReference type="SUPFAM" id="SSF54495">
    <property type="entry name" value="UBC-like"/>
    <property type="match status" value="1"/>
</dbReference>
<comment type="catalytic activity">
    <reaction evidence="8">
        <text>L-threonyl-[protein] + ATP = O-phospho-L-threonyl-[protein] + ADP + H(+)</text>
        <dbReference type="Rhea" id="RHEA:46608"/>
        <dbReference type="Rhea" id="RHEA-COMP:11060"/>
        <dbReference type="Rhea" id="RHEA-COMP:11605"/>
        <dbReference type="ChEBI" id="CHEBI:15378"/>
        <dbReference type="ChEBI" id="CHEBI:30013"/>
        <dbReference type="ChEBI" id="CHEBI:30616"/>
        <dbReference type="ChEBI" id="CHEBI:61977"/>
        <dbReference type="ChEBI" id="CHEBI:456216"/>
        <dbReference type="EC" id="2.7.11.1"/>
    </reaction>
</comment>
<dbReference type="GO" id="GO:0007165">
    <property type="term" value="P:signal transduction"/>
    <property type="evidence" value="ECO:0007669"/>
    <property type="project" value="UniProtKB-ARBA"/>
</dbReference>
<dbReference type="InterPro" id="IPR017441">
    <property type="entry name" value="Protein_kinase_ATP_BS"/>
</dbReference>
<feature type="domain" description="Protein kinase" evidence="11">
    <location>
        <begin position="257"/>
        <end position="641"/>
    </location>
</feature>
<keyword evidence="5" id="KW-0418">Kinase</keyword>
<dbReference type="GO" id="GO:0005524">
    <property type="term" value="F:ATP binding"/>
    <property type="evidence" value="ECO:0007669"/>
    <property type="project" value="UniProtKB-UniRule"/>
</dbReference>
<keyword evidence="3" id="KW-0808">Transferase</keyword>
<dbReference type="FunFam" id="3.40.50.800:FF:000009">
    <property type="entry name" value="Eukaryotic translation initiation factor 2-alpha kinase"/>
    <property type="match status" value="1"/>
</dbReference>
<evidence type="ECO:0000256" key="8">
    <source>
        <dbReference type="ARBA" id="ARBA00047899"/>
    </source>
</evidence>
<dbReference type="CDD" id="cd23823">
    <property type="entry name" value="RWD_GCN2"/>
    <property type="match status" value="1"/>
</dbReference>
<reference evidence="13" key="1">
    <citation type="submission" date="2015-12" db="EMBL/GenBank/DDBJ databases">
        <title>De novo transcriptome assembly of four potential Pierce s Disease insect vectors from Arizona vineyards.</title>
        <authorList>
            <person name="Tassone E.E."/>
        </authorList>
    </citation>
    <scope>NUCLEOTIDE SEQUENCE</scope>
</reference>
<dbReference type="AlphaFoldDB" id="A0A1B6BXS4"/>
<dbReference type="GO" id="GO:0005829">
    <property type="term" value="C:cytosol"/>
    <property type="evidence" value="ECO:0007669"/>
    <property type="project" value="TreeGrafter"/>
</dbReference>
<dbReference type="InterPro" id="IPR045864">
    <property type="entry name" value="aa-tRNA-synth_II/BPL/LPL"/>
</dbReference>
<dbReference type="PROSITE" id="PS50011">
    <property type="entry name" value="PROTEIN_KINASE_DOM"/>
    <property type="match status" value="1"/>
</dbReference>
<evidence type="ECO:0000256" key="9">
    <source>
        <dbReference type="ARBA" id="ARBA00048679"/>
    </source>
</evidence>
<evidence type="ECO:0000256" key="7">
    <source>
        <dbReference type="ARBA" id="ARBA00037982"/>
    </source>
</evidence>
<dbReference type="SUPFAM" id="SSF55681">
    <property type="entry name" value="Class II aaRS and biotin synthetases"/>
    <property type="match status" value="1"/>
</dbReference>
<feature type="domain" description="RWD" evidence="12">
    <location>
        <begin position="11"/>
        <end position="124"/>
    </location>
</feature>
<evidence type="ECO:0000313" key="13">
    <source>
        <dbReference type="EMBL" id="JAS06066.1"/>
    </source>
</evidence>
<evidence type="ECO:0000256" key="3">
    <source>
        <dbReference type="ARBA" id="ARBA00022679"/>
    </source>
</evidence>
<evidence type="ECO:0000256" key="1">
    <source>
        <dbReference type="ARBA" id="ARBA00012513"/>
    </source>
</evidence>
<dbReference type="Pfam" id="PF00069">
    <property type="entry name" value="Pkinase"/>
    <property type="match status" value="2"/>
</dbReference>
<dbReference type="SMART" id="SM00220">
    <property type="entry name" value="S_TKc"/>
    <property type="match status" value="1"/>
</dbReference>
<dbReference type="InterPro" id="IPR036621">
    <property type="entry name" value="Anticodon-bd_dom_sf"/>
</dbReference>
<protein>
    <recommendedName>
        <fullName evidence="1">non-specific serine/threonine protein kinase</fullName>
        <ecNumber evidence="1">2.7.11.1</ecNumber>
    </recommendedName>
</protein>